<accession>A0A5C3MSS8</accession>
<keyword evidence="2 7" id="KW-0121">Carboxypeptidase</keyword>
<evidence type="ECO:0000256" key="1">
    <source>
        <dbReference type="ARBA" id="ARBA00009431"/>
    </source>
</evidence>
<evidence type="ECO:0000313" key="8">
    <source>
        <dbReference type="EMBL" id="TFK48037.1"/>
    </source>
</evidence>
<evidence type="ECO:0000256" key="3">
    <source>
        <dbReference type="ARBA" id="ARBA00022670"/>
    </source>
</evidence>
<evidence type="ECO:0000313" key="9">
    <source>
        <dbReference type="Proteomes" id="UP000305948"/>
    </source>
</evidence>
<dbReference type="SUPFAM" id="SSF53474">
    <property type="entry name" value="alpha/beta-Hydrolases"/>
    <property type="match status" value="1"/>
</dbReference>
<keyword evidence="5 7" id="KW-0378">Hydrolase</keyword>
<dbReference type="PROSITE" id="PS00560">
    <property type="entry name" value="CARBOXYPEPT_SER_HIS"/>
    <property type="match status" value="1"/>
</dbReference>
<dbReference type="InterPro" id="IPR001563">
    <property type="entry name" value="Peptidase_S10"/>
</dbReference>
<evidence type="ECO:0000256" key="7">
    <source>
        <dbReference type="RuleBase" id="RU361156"/>
    </source>
</evidence>
<organism evidence="8 9">
    <name type="scientific">Heliocybe sulcata</name>
    <dbReference type="NCBI Taxonomy" id="5364"/>
    <lineage>
        <taxon>Eukaryota</taxon>
        <taxon>Fungi</taxon>
        <taxon>Dikarya</taxon>
        <taxon>Basidiomycota</taxon>
        <taxon>Agaricomycotina</taxon>
        <taxon>Agaricomycetes</taxon>
        <taxon>Gloeophyllales</taxon>
        <taxon>Gloeophyllaceae</taxon>
        <taxon>Heliocybe</taxon>
    </lineage>
</organism>
<evidence type="ECO:0000256" key="4">
    <source>
        <dbReference type="ARBA" id="ARBA00022729"/>
    </source>
</evidence>
<evidence type="ECO:0000256" key="2">
    <source>
        <dbReference type="ARBA" id="ARBA00022645"/>
    </source>
</evidence>
<dbReference type="PROSITE" id="PS00131">
    <property type="entry name" value="CARBOXYPEPT_SER_SER"/>
    <property type="match status" value="1"/>
</dbReference>
<dbReference type="InterPro" id="IPR018202">
    <property type="entry name" value="Ser_caboxypep_ser_AS"/>
</dbReference>
<gene>
    <name evidence="8" type="ORF">OE88DRAFT_1665084</name>
</gene>
<dbReference type="Gene3D" id="3.40.50.1820">
    <property type="entry name" value="alpha/beta hydrolase"/>
    <property type="match status" value="1"/>
</dbReference>
<dbReference type="EMBL" id="ML213521">
    <property type="protein sequence ID" value="TFK48037.1"/>
    <property type="molecule type" value="Genomic_DNA"/>
</dbReference>
<reference evidence="8 9" key="1">
    <citation type="journal article" date="2019" name="Nat. Ecol. Evol.">
        <title>Megaphylogeny resolves global patterns of mushroom evolution.</title>
        <authorList>
            <person name="Varga T."/>
            <person name="Krizsan K."/>
            <person name="Foldi C."/>
            <person name="Dima B."/>
            <person name="Sanchez-Garcia M."/>
            <person name="Sanchez-Ramirez S."/>
            <person name="Szollosi G.J."/>
            <person name="Szarkandi J.G."/>
            <person name="Papp V."/>
            <person name="Albert L."/>
            <person name="Andreopoulos W."/>
            <person name="Angelini C."/>
            <person name="Antonin V."/>
            <person name="Barry K.W."/>
            <person name="Bougher N.L."/>
            <person name="Buchanan P."/>
            <person name="Buyck B."/>
            <person name="Bense V."/>
            <person name="Catcheside P."/>
            <person name="Chovatia M."/>
            <person name="Cooper J."/>
            <person name="Damon W."/>
            <person name="Desjardin D."/>
            <person name="Finy P."/>
            <person name="Geml J."/>
            <person name="Haridas S."/>
            <person name="Hughes K."/>
            <person name="Justo A."/>
            <person name="Karasinski D."/>
            <person name="Kautmanova I."/>
            <person name="Kiss B."/>
            <person name="Kocsube S."/>
            <person name="Kotiranta H."/>
            <person name="LaButti K.M."/>
            <person name="Lechner B.E."/>
            <person name="Liimatainen K."/>
            <person name="Lipzen A."/>
            <person name="Lukacs Z."/>
            <person name="Mihaltcheva S."/>
            <person name="Morgado L.N."/>
            <person name="Niskanen T."/>
            <person name="Noordeloos M.E."/>
            <person name="Ohm R.A."/>
            <person name="Ortiz-Santana B."/>
            <person name="Ovrebo C."/>
            <person name="Racz N."/>
            <person name="Riley R."/>
            <person name="Savchenko A."/>
            <person name="Shiryaev A."/>
            <person name="Soop K."/>
            <person name="Spirin V."/>
            <person name="Szebenyi C."/>
            <person name="Tomsovsky M."/>
            <person name="Tulloss R.E."/>
            <person name="Uehling J."/>
            <person name="Grigoriev I.V."/>
            <person name="Vagvolgyi C."/>
            <person name="Papp T."/>
            <person name="Martin F.M."/>
            <person name="Miettinen O."/>
            <person name="Hibbett D.S."/>
            <person name="Nagy L.G."/>
        </authorList>
    </citation>
    <scope>NUCLEOTIDE SEQUENCE [LARGE SCALE GENOMIC DNA]</scope>
    <source>
        <strain evidence="8 9">OMC1185</strain>
    </source>
</reference>
<name>A0A5C3MSS8_9AGAM</name>
<dbReference type="GO" id="GO:0006508">
    <property type="term" value="P:proteolysis"/>
    <property type="evidence" value="ECO:0007669"/>
    <property type="project" value="UniProtKB-KW"/>
</dbReference>
<dbReference type="InterPro" id="IPR029058">
    <property type="entry name" value="AB_hydrolase_fold"/>
</dbReference>
<dbReference type="OrthoDB" id="443318at2759"/>
<dbReference type="GO" id="GO:0000324">
    <property type="term" value="C:fungal-type vacuole"/>
    <property type="evidence" value="ECO:0007669"/>
    <property type="project" value="TreeGrafter"/>
</dbReference>
<sequence>MKLKAGFLFFCTPAGVALASQVQHHLALPVPSLLGYQLPNLAPSYDSYDTGLFSPLGSLTALKEDQFTTLHHPFFPRYEVRVKRSDFCDGGVNAYTGYIDIEAKHLFFYFFESRGDPTKDDVMMWMNGGPGCSSSMGLFMELGPCRVTSPNTTAHHPYSWNEHANIFFIDQPVNSGFSYAEHGEGVTRSEEAAKDIAAFLAIFFEHFSSFKGRAFHLAGESYAGRMIPVFASEIYDQNSRLVQAGLVPINLTSIMLGNGQTDMFSMTLSFYDMTCTSASLPPILPISTCVRIKQALPRCQKLMQDSCIDKFDSILCEDAVAICRQEIGFPFIATGGNPYDISKKCEGEYEDTMCYPVTKNISAYLNRSSIREKLGVDPSVPAFSQCNYDVLNAFARSDDALFPTHLYVSSLIERGVRVLVYVGSYDYVCNWIGNKAWVEGMEWGGGEEFRRREMREWETDRRKAGLAKSAGILTFATIYGGGHMAPYDRPKEALEMVRRWLAHEPL</sequence>
<dbReference type="Gene3D" id="1.10.287.410">
    <property type="match status" value="1"/>
</dbReference>
<dbReference type="Pfam" id="PF00450">
    <property type="entry name" value="Peptidase_S10"/>
    <property type="match status" value="1"/>
</dbReference>
<dbReference type="PRINTS" id="PR00724">
    <property type="entry name" value="CRBOXYPTASEC"/>
</dbReference>
<dbReference type="STRING" id="5364.A0A5C3MSS8"/>
<keyword evidence="4 7" id="KW-0732">Signal</keyword>
<dbReference type="PANTHER" id="PTHR11802">
    <property type="entry name" value="SERINE PROTEASE FAMILY S10 SERINE CARBOXYPEPTIDASE"/>
    <property type="match status" value="1"/>
</dbReference>
<dbReference type="EC" id="3.4.16.-" evidence="7"/>
<keyword evidence="6" id="KW-0325">Glycoprotein</keyword>
<dbReference type="GO" id="GO:0004185">
    <property type="term" value="F:serine-type carboxypeptidase activity"/>
    <property type="evidence" value="ECO:0007669"/>
    <property type="project" value="UniProtKB-UniRule"/>
</dbReference>
<proteinExistence type="inferred from homology"/>
<feature type="signal peptide" evidence="7">
    <location>
        <begin position="1"/>
        <end position="19"/>
    </location>
</feature>
<keyword evidence="3 7" id="KW-0645">Protease</keyword>
<evidence type="ECO:0000256" key="6">
    <source>
        <dbReference type="ARBA" id="ARBA00023180"/>
    </source>
</evidence>
<feature type="chain" id="PRO_5023112571" description="Carboxypeptidase" evidence="7">
    <location>
        <begin position="20"/>
        <end position="506"/>
    </location>
</feature>
<comment type="similarity">
    <text evidence="1 7">Belongs to the peptidase S10 family.</text>
</comment>
<dbReference type="AlphaFoldDB" id="A0A5C3MSS8"/>
<evidence type="ECO:0000256" key="5">
    <source>
        <dbReference type="ARBA" id="ARBA00022801"/>
    </source>
</evidence>
<keyword evidence="9" id="KW-1185">Reference proteome</keyword>
<dbReference type="InterPro" id="IPR033124">
    <property type="entry name" value="Ser_caboxypep_his_AS"/>
</dbReference>
<dbReference type="Proteomes" id="UP000305948">
    <property type="component" value="Unassembled WGS sequence"/>
</dbReference>
<protein>
    <recommendedName>
        <fullName evidence="7">Carboxypeptidase</fullName>
        <ecNumber evidence="7">3.4.16.-</ecNumber>
    </recommendedName>
</protein>
<dbReference type="PANTHER" id="PTHR11802:SF113">
    <property type="entry name" value="SERINE CARBOXYPEPTIDASE CTSA-4.1"/>
    <property type="match status" value="1"/>
</dbReference>